<dbReference type="AlphaFoldDB" id="A0AAX6FGQ7"/>
<gene>
    <name evidence="1" type="ORF">M6B38_134310</name>
</gene>
<reference evidence="1" key="1">
    <citation type="journal article" date="2023" name="GigaByte">
        <title>Genome assembly of the bearded iris, Iris pallida Lam.</title>
        <authorList>
            <person name="Bruccoleri R.E."/>
            <person name="Oakeley E.J."/>
            <person name="Faust A.M.E."/>
            <person name="Altorfer M."/>
            <person name="Dessus-Babus S."/>
            <person name="Burckhardt D."/>
            <person name="Oertli M."/>
            <person name="Naumann U."/>
            <person name="Petersen F."/>
            <person name="Wong J."/>
        </authorList>
    </citation>
    <scope>NUCLEOTIDE SEQUENCE</scope>
    <source>
        <strain evidence="1">GSM-AAB239-AS_SAM_17_03QT</strain>
    </source>
</reference>
<organism evidence="1 2">
    <name type="scientific">Iris pallida</name>
    <name type="common">Sweet iris</name>
    <dbReference type="NCBI Taxonomy" id="29817"/>
    <lineage>
        <taxon>Eukaryota</taxon>
        <taxon>Viridiplantae</taxon>
        <taxon>Streptophyta</taxon>
        <taxon>Embryophyta</taxon>
        <taxon>Tracheophyta</taxon>
        <taxon>Spermatophyta</taxon>
        <taxon>Magnoliopsida</taxon>
        <taxon>Liliopsida</taxon>
        <taxon>Asparagales</taxon>
        <taxon>Iridaceae</taxon>
        <taxon>Iridoideae</taxon>
        <taxon>Irideae</taxon>
        <taxon>Iris</taxon>
    </lineage>
</organism>
<dbReference type="EMBL" id="JANAVB010029018">
    <property type="protein sequence ID" value="KAJ6815358.1"/>
    <property type="molecule type" value="Genomic_DNA"/>
</dbReference>
<evidence type="ECO:0000313" key="1">
    <source>
        <dbReference type="EMBL" id="KAJ6815358.1"/>
    </source>
</evidence>
<dbReference type="Proteomes" id="UP001140949">
    <property type="component" value="Unassembled WGS sequence"/>
</dbReference>
<keyword evidence="2" id="KW-1185">Reference proteome</keyword>
<protein>
    <submittedName>
        <fullName evidence="1">Uncharacterized protein</fullName>
    </submittedName>
</protein>
<comment type="caution">
    <text evidence="1">The sequence shown here is derived from an EMBL/GenBank/DDBJ whole genome shotgun (WGS) entry which is preliminary data.</text>
</comment>
<evidence type="ECO:0000313" key="2">
    <source>
        <dbReference type="Proteomes" id="UP001140949"/>
    </source>
</evidence>
<reference evidence="1" key="2">
    <citation type="submission" date="2023-04" db="EMBL/GenBank/DDBJ databases">
        <authorList>
            <person name="Bruccoleri R.E."/>
            <person name="Oakeley E.J."/>
            <person name="Faust A.-M."/>
            <person name="Dessus-Babus S."/>
            <person name="Altorfer M."/>
            <person name="Burckhardt D."/>
            <person name="Oertli M."/>
            <person name="Naumann U."/>
            <person name="Petersen F."/>
            <person name="Wong J."/>
        </authorList>
    </citation>
    <scope>NUCLEOTIDE SEQUENCE</scope>
    <source>
        <strain evidence="1">GSM-AAB239-AS_SAM_17_03QT</strain>
        <tissue evidence="1">Leaf</tissue>
    </source>
</reference>
<proteinExistence type="predicted"/>
<accession>A0AAX6FGQ7</accession>
<name>A0AAX6FGQ7_IRIPA</name>
<sequence length="28" mass="3041">MAVVRHTKGRCSRGFCCMAVTTAVGELR</sequence>